<organism evidence="2 3">
    <name type="scientific">Austropuccinia psidii MF-1</name>
    <dbReference type="NCBI Taxonomy" id="1389203"/>
    <lineage>
        <taxon>Eukaryota</taxon>
        <taxon>Fungi</taxon>
        <taxon>Dikarya</taxon>
        <taxon>Basidiomycota</taxon>
        <taxon>Pucciniomycotina</taxon>
        <taxon>Pucciniomycetes</taxon>
        <taxon>Pucciniales</taxon>
        <taxon>Sphaerophragmiaceae</taxon>
        <taxon>Austropuccinia</taxon>
    </lineage>
</organism>
<dbReference type="Pfam" id="PF22936">
    <property type="entry name" value="Pol_BBD"/>
    <property type="match status" value="1"/>
</dbReference>
<gene>
    <name evidence="2" type="ORF">O181_021013</name>
</gene>
<feature type="domain" description="Retrovirus-related Pol polyprotein from transposon TNT 1-94-like beta-barrel" evidence="1">
    <location>
        <begin position="167"/>
        <end position="244"/>
    </location>
</feature>
<accession>A0A9Q3GV18</accession>
<proteinExistence type="predicted"/>
<dbReference type="Proteomes" id="UP000765509">
    <property type="component" value="Unassembled WGS sequence"/>
</dbReference>
<evidence type="ECO:0000259" key="1">
    <source>
        <dbReference type="Pfam" id="PF22936"/>
    </source>
</evidence>
<keyword evidence="3" id="KW-1185">Reference proteome</keyword>
<protein>
    <recommendedName>
        <fullName evidence="1">Retrovirus-related Pol polyprotein from transposon TNT 1-94-like beta-barrel domain-containing protein</fullName>
    </recommendedName>
</protein>
<sequence>MRFCRITYNGDLQSFIQEIRQCLNEVIRVKVEVGTPTLAFTILIKFPEEYHNVVEKVTTNTETLGNPNDILNLLHDVALKEEALHNQNNNQTLALNREVFQSKIIHYCKDGRHNPLASHAAEHCRQLHPELRPEKYNKEARVNLTIAWALMKRVHTCFIKDNELTVVLDKGVSNHTFNDRHFCANLKYVTNMPISTGCDKSTLSATETGTAKVLDRNGAMWTLNDFLYVPGLTENLIALLQLAEEIKIKSLGKKSEVYLNKEAKPEFVCNVTSGILGARIVMSREEKCLNTVNLNWHDRLGHMHDKGIKKLLPEFKRDEICNICAM</sequence>
<evidence type="ECO:0000313" key="3">
    <source>
        <dbReference type="Proteomes" id="UP000765509"/>
    </source>
</evidence>
<evidence type="ECO:0000313" key="2">
    <source>
        <dbReference type="EMBL" id="MBW0481298.1"/>
    </source>
</evidence>
<dbReference type="InterPro" id="IPR054722">
    <property type="entry name" value="PolX-like_BBD"/>
</dbReference>
<name>A0A9Q3GV18_9BASI</name>
<comment type="caution">
    <text evidence="2">The sequence shown here is derived from an EMBL/GenBank/DDBJ whole genome shotgun (WGS) entry which is preliminary data.</text>
</comment>
<dbReference type="EMBL" id="AVOT02006330">
    <property type="protein sequence ID" value="MBW0481298.1"/>
    <property type="molecule type" value="Genomic_DNA"/>
</dbReference>
<reference evidence="2" key="1">
    <citation type="submission" date="2021-03" db="EMBL/GenBank/DDBJ databases">
        <title>Draft genome sequence of rust myrtle Austropuccinia psidii MF-1, a brazilian biotype.</title>
        <authorList>
            <person name="Quecine M.C."/>
            <person name="Pachon D.M.R."/>
            <person name="Bonatelli M.L."/>
            <person name="Correr F.H."/>
            <person name="Franceschini L.M."/>
            <person name="Leite T.F."/>
            <person name="Margarido G.R.A."/>
            <person name="Almeida C.A."/>
            <person name="Ferrarezi J.A."/>
            <person name="Labate C.A."/>
        </authorList>
    </citation>
    <scope>NUCLEOTIDE SEQUENCE</scope>
    <source>
        <strain evidence="2">MF-1</strain>
    </source>
</reference>
<dbReference type="AlphaFoldDB" id="A0A9Q3GV18"/>
<dbReference type="OrthoDB" id="1745225at2759"/>